<organism evidence="2 3">
    <name type="scientific">[Myrmecia] bisecta</name>
    <dbReference type="NCBI Taxonomy" id="41462"/>
    <lineage>
        <taxon>Eukaryota</taxon>
        <taxon>Viridiplantae</taxon>
        <taxon>Chlorophyta</taxon>
        <taxon>core chlorophytes</taxon>
        <taxon>Trebouxiophyceae</taxon>
        <taxon>Trebouxiales</taxon>
        <taxon>Trebouxiaceae</taxon>
        <taxon>Myrmecia</taxon>
    </lineage>
</organism>
<dbReference type="NCBIfam" id="TIGR03059">
    <property type="entry name" value="psaOeuk"/>
    <property type="match status" value="1"/>
</dbReference>
<keyword evidence="1" id="KW-0472">Membrane</keyword>
<evidence type="ECO:0000313" key="2">
    <source>
        <dbReference type="EMBL" id="KAK9828864.1"/>
    </source>
</evidence>
<reference evidence="2 3" key="1">
    <citation type="journal article" date="2024" name="Nat. Commun.">
        <title>Phylogenomics reveals the evolutionary origins of lichenization in chlorophyte algae.</title>
        <authorList>
            <person name="Puginier C."/>
            <person name="Libourel C."/>
            <person name="Otte J."/>
            <person name="Skaloud P."/>
            <person name="Haon M."/>
            <person name="Grisel S."/>
            <person name="Petersen M."/>
            <person name="Berrin J.G."/>
            <person name="Delaux P.M."/>
            <person name="Dal Grande F."/>
            <person name="Keller J."/>
        </authorList>
    </citation>
    <scope>NUCLEOTIDE SEQUENCE [LARGE SCALE GENOMIC DNA]</scope>
    <source>
        <strain evidence="2 3">SAG 2043</strain>
    </source>
</reference>
<evidence type="ECO:0000313" key="3">
    <source>
        <dbReference type="Proteomes" id="UP001489004"/>
    </source>
</evidence>
<evidence type="ECO:0000256" key="1">
    <source>
        <dbReference type="SAM" id="Phobius"/>
    </source>
</evidence>
<protein>
    <recommendedName>
        <fullName evidence="4">Photosystem I subunit O</fullName>
    </recommendedName>
</protein>
<name>A0AAW1R5J4_9CHLO</name>
<dbReference type="AlphaFoldDB" id="A0AAW1R5J4"/>
<dbReference type="Proteomes" id="UP001489004">
    <property type="component" value="Unassembled WGS sequence"/>
</dbReference>
<comment type="caution">
    <text evidence="2">The sequence shown here is derived from an EMBL/GenBank/DDBJ whole genome shotgun (WGS) entry which is preliminary data.</text>
</comment>
<evidence type="ECO:0008006" key="4">
    <source>
        <dbReference type="Google" id="ProtNLM"/>
    </source>
</evidence>
<dbReference type="PANTHER" id="PTHR36311:SF1">
    <property type="entry name" value="PHOTOSYSTEM I SUBUNIT O"/>
    <property type="match status" value="1"/>
</dbReference>
<dbReference type="EMBL" id="JALJOR010000001">
    <property type="protein sequence ID" value="KAK9828864.1"/>
    <property type="molecule type" value="Genomic_DNA"/>
</dbReference>
<proteinExistence type="predicted"/>
<keyword evidence="3" id="KW-1185">Reference proteome</keyword>
<dbReference type="InterPro" id="IPR017498">
    <property type="entry name" value="PSI_PsaO"/>
</dbReference>
<keyword evidence="1" id="KW-1133">Transmembrane helix</keyword>
<feature type="transmembrane region" description="Helical" evidence="1">
    <location>
        <begin position="113"/>
        <end position="135"/>
    </location>
</feature>
<gene>
    <name evidence="2" type="ORF">WJX72_002460</name>
</gene>
<keyword evidence="1" id="KW-0812">Transmembrane</keyword>
<accession>A0AAW1R5J4</accession>
<sequence length="144" mass="15148">MATRAVVGLGAAPLAARPAKSGFLGARLAPVAAQRRSINSTRAVTRAAVGSDFPSNWLNKDPLVPVLGFLGWTIPANIPTGALGGNSLFGLFLGSIGENLSHFPIGPSLTDKFWLYLIVYHVGLFTTLLLGQVGVNGRKQGYFN</sequence>
<dbReference type="Pfam" id="PF22832">
    <property type="entry name" value="PsaO_TMD"/>
    <property type="match status" value="1"/>
</dbReference>
<dbReference type="PANTHER" id="PTHR36311">
    <property type="entry name" value="PHOTOSYSTEM I SUBUNIT O"/>
    <property type="match status" value="1"/>
</dbReference>